<gene>
    <name evidence="1" type="ORF">CHIRRI_LOCUS14018</name>
</gene>
<accession>A0A9N9S9F8</accession>
<dbReference type="AlphaFoldDB" id="A0A9N9S9F8"/>
<proteinExistence type="predicted"/>
<reference evidence="1" key="1">
    <citation type="submission" date="2022-01" db="EMBL/GenBank/DDBJ databases">
        <authorList>
            <person name="King R."/>
        </authorList>
    </citation>
    <scope>NUCLEOTIDE SEQUENCE</scope>
</reference>
<keyword evidence="2" id="KW-1185">Reference proteome</keyword>
<organism evidence="1 2">
    <name type="scientific">Chironomus riparius</name>
    <dbReference type="NCBI Taxonomy" id="315576"/>
    <lineage>
        <taxon>Eukaryota</taxon>
        <taxon>Metazoa</taxon>
        <taxon>Ecdysozoa</taxon>
        <taxon>Arthropoda</taxon>
        <taxon>Hexapoda</taxon>
        <taxon>Insecta</taxon>
        <taxon>Pterygota</taxon>
        <taxon>Neoptera</taxon>
        <taxon>Endopterygota</taxon>
        <taxon>Diptera</taxon>
        <taxon>Nematocera</taxon>
        <taxon>Chironomoidea</taxon>
        <taxon>Chironomidae</taxon>
        <taxon>Chironominae</taxon>
        <taxon>Chironomus</taxon>
    </lineage>
</organism>
<dbReference type="OrthoDB" id="7739966at2759"/>
<reference evidence="1" key="2">
    <citation type="submission" date="2022-10" db="EMBL/GenBank/DDBJ databases">
        <authorList>
            <consortium name="ENA_rothamsted_submissions"/>
            <consortium name="culmorum"/>
            <person name="King R."/>
        </authorList>
    </citation>
    <scope>NUCLEOTIDE SEQUENCE</scope>
</reference>
<sequence length="1024" mass="119273">MSIELNDLTPLFLTSSVQSIKEPHFNAKFYETDFSDVNFKHKFPFRLANFNGISIKNCLHLQTLIDFLTKVYFVSYLNNQASIFILKIDIADLTSINPSEIQKFIQKFDKKIFLISMESSRHEQVQIFWKFQDDKIFYTRIQKEISKFVINFLASSIRLDGYCGFSTDFQSTETILEVDKLMLRNLSGFNLLMIAAEHGDSNAVNLCLKSGFNVNEKVHETTAVDLAWNNQHFHIVLDLLKANSCFPKNFEIKLATKEIKEFMEIKRIEEHPLLESESPIKDCKGCSKHQIRIIVALAIAFPIIIWFGIRLKIKPLTSCKDITNEKLLKIFESTVDFQGVNVIFGDLFGRNSSDCEHLRPQEIAEMLNAFGTSALRIHKKVNISTKFYVERAIKPANSSFDNSSGMTYDFHELTKLKLFLLSDKGGSGKSTYFHHMAWKLKQRFPLKWISYVDLKQHIHVLQDVPKTDANFTTLVDFLSLKLLNLTSKVEIDVFSRKFLSNETIILWDGVGEVLMEDIEEVLRLSEGGAANLDAKYNDKMVNETIDLIKVISMLTDNKQWIATSPHLGDEFVNEFGIEAYNFVRFNEDDKKEYVKKYVKVNSLEYFNASKVLEEFNDFIIKLIKSLKDPEEVLDNFDTNPQILHIICDFYSKNITFGNGLNLYRIYETYFHEILAENYESCQHDPQKLDLITKTIQHFVMNQILRYPVYNIINGDYDSNCRDLEIHNLTIYTNVNIILSLGVVHKNGDEIIFEDQIFRDFFIAQYLFDNIWNPKNGSIDEHEAERRLQFLFYVFFAVNTRYRIVTEHMIGFIDSYEDQVDASFNPVYTDLLCHSYPNLLLCLASKFADERIGIATKFFKKDIKIIDCLWNVNENRTFFHRFLELATKADQVADMKAVVDDNFSSEDARKVLAGKYQSANFLSILWQHRLNANYSNAIKNATGYGFDLQKLQSIQKFDDFMKFLVNQKFSNEEMREFFYGNINIMDNNADKVVFEKYANELLSSTDYKDILDMWSVRNFAIEFEY</sequence>
<dbReference type="Gene3D" id="1.25.40.20">
    <property type="entry name" value="Ankyrin repeat-containing domain"/>
    <property type="match status" value="1"/>
</dbReference>
<dbReference type="EMBL" id="OU895880">
    <property type="protein sequence ID" value="CAG9811209.1"/>
    <property type="molecule type" value="Genomic_DNA"/>
</dbReference>
<name>A0A9N9S9F8_9DIPT</name>
<evidence type="ECO:0008006" key="3">
    <source>
        <dbReference type="Google" id="ProtNLM"/>
    </source>
</evidence>
<dbReference type="SUPFAM" id="SSF48403">
    <property type="entry name" value="Ankyrin repeat"/>
    <property type="match status" value="1"/>
</dbReference>
<evidence type="ECO:0000313" key="2">
    <source>
        <dbReference type="Proteomes" id="UP001153620"/>
    </source>
</evidence>
<dbReference type="Proteomes" id="UP001153620">
    <property type="component" value="Chromosome 4"/>
</dbReference>
<dbReference type="InterPro" id="IPR036770">
    <property type="entry name" value="Ankyrin_rpt-contain_sf"/>
</dbReference>
<protein>
    <recommendedName>
        <fullName evidence="3">NACHT domain-containing protein</fullName>
    </recommendedName>
</protein>
<evidence type="ECO:0000313" key="1">
    <source>
        <dbReference type="EMBL" id="CAG9811209.1"/>
    </source>
</evidence>